<reference evidence="2 3" key="1">
    <citation type="submission" date="2020-09" db="EMBL/GenBank/DDBJ databases">
        <title>Genome seq and assembly of Chryseobacterium sp.</title>
        <authorList>
            <person name="Chhetri G."/>
        </authorList>
    </citation>
    <scope>NUCLEOTIDE SEQUENCE [LARGE SCALE GENOMIC DNA]</scope>
    <source>
        <strain evidence="2 3">GCR10</strain>
    </source>
</reference>
<evidence type="ECO:0000256" key="1">
    <source>
        <dbReference type="SAM" id="Phobius"/>
    </source>
</evidence>
<protein>
    <submittedName>
        <fullName evidence="2">Uncharacterized protein</fullName>
    </submittedName>
</protein>
<keyword evidence="1" id="KW-0472">Membrane</keyword>
<keyword evidence="1" id="KW-0812">Transmembrane</keyword>
<feature type="transmembrane region" description="Helical" evidence="1">
    <location>
        <begin position="60"/>
        <end position="85"/>
    </location>
</feature>
<evidence type="ECO:0000313" key="3">
    <source>
        <dbReference type="Proteomes" id="UP000637299"/>
    </source>
</evidence>
<feature type="transmembrane region" description="Helical" evidence="1">
    <location>
        <begin position="97"/>
        <end position="120"/>
    </location>
</feature>
<dbReference type="EMBL" id="JACYFS010000001">
    <property type="protein sequence ID" value="MBD8081919.1"/>
    <property type="molecule type" value="Genomic_DNA"/>
</dbReference>
<comment type="caution">
    <text evidence="2">The sequence shown here is derived from an EMBL/GenBank/DDBJ whole genome shotgun (WGS) entry which is preliminary data.</text>
</comment>
<evidence type="ECO:0000313" key="2">
    <source>
        <dbReference type="EMBL" id="MBD8081919.1"/>
    </source>
</evidence>
<gene>
    <name evidence="2" type="ORF">IC610_05700</name>
</gene>
<accession>A0ABR8Z9F6</accession>
<feature type="transmembrane region" description="Helical" evidence="1">
    <location>
        <begin position="7"/>
        <end position="29"/>
    </location>
</feature>
<keyword evidence="1" id="KW-1133">Transmembrane helix</keyword>
<proteinExistence type="predicted"/>
<dbReference type="RefSeq" id="WP_191735608.1">
    <property type="nucleotide sequence ID" value="NZ_JACYFS010000001.1"/>
</dbReference>
<dbReference type="Proteomes" id="UP000637299">
    <property type="component" value="Unassembled WGS sequence"/>
</dbReference>
<sequence>MKIFLKVISFYIFSLGFFLLKFTWFNYVFECSCTGDIFPKYYAFPFIYKSNSLASSLAEVFYISGILLNGLVITFLLLIIDFYLLRLIKNKKFIVKTYLLIQLSLLLLSGYSFYISYTFLGDDNFEWKSDFREEVRAYNADCKSYFKGFIVN</sequence>
<name>A0ABR8Z9F6_9FLAO</name>
<organism evidence="2 3">
    <name type="scientific">Chryseobacterium caseinilyticum</name>
    <dbReference type="NCBI Taxonomy" id="2771428"/>
    <lineage>
        <taxon>Bacteria</taxon>
        <taxon>Pseudomonadati</taxon>
        <taxon>Bacteroidota</taxon>
        <taxon>Flavobacteriia</taxon>
        <taxon>Flavobacteriales</taxon>
        <taxon>Weeksellaceae</taxon>
        <taxon>Chryseobacterium group</taxon>
        <taxon>Chryseobacterium</taxon>
    </lineage>
</organism>
<keyword evidence="3" id="KW-1185">Reference proteome</keyword>